<keyword evidence="2" id="KW-1185">Reference proteome</keyword>
<reference evidence="1 2" key="1">
    <citation type="submission" date="2017-01" db="EMBL/GenBank/DDBJ databases">
        <title>Genome sequence of Rhodovulum viride JA756.</title>
        <authorList>
            <person name="Lakshmi K.V."/>
            <person name="Tushar L.D."/>
            <person name="Sasikala C."/>
            <person name="Venkataramana C."/>
        </authorList>
    </citation>
    <scope>NUCLEOTIDE SEQUENCE [LARGE SCALE GENOMIC DNA]</scope>
    <source>
        <strain evidence="1 2">JA756</strain>
    </source>
</reference>
<proteinExistence type="predicted"/>
<dbReference type="EMBL" id="MUAV01000001">
    <property type="protein sequence ID" value="RAP43216.1"/>
    <property type="molecule type" value="Genomic_DNA"/>
</dbReference>
<protein>
    <submittedName>
        <fullName evidence="1">Uncharacterized protein</fullName>
    </submittedName>
</protein>
<accession>A0ABX9DLK3</accession>
<dbReference type="Proteomes" id="UP000248659">
    <property type="component" value="Unassembled WGS sequence"/>
</dbReference>
<evidence type="ECO:0000313" key="1">
    <source>
        <dbReference type="EMBL" id="RAP43216.1"/>
    </source>
</evidence>
<sequence length="67" mass="7514">MSLIFNSLAMEGLSDAALEWLRFALFQMLGSARLTEADCQVLRTALARIENILRARREFHPPEGPAP</sequence>
<organism evidence="1 2">
    <name type="scientific">Rhodovulum viride</name>
    <dbReference type="NCBI Taxonomy" id="1231134"/>
    <lineage>
        <taxon>Bacteria</taxon>
        <taxon>Pseudomonadati</taxon>
        <taxon>Pseudomonadota</taxon>
        <taxon>Alphaproteobacteria</taxon>
        <taxon>Rhodobacterales</taxon>
        <taxon>Paracoccaceae</taxon>
        <taxon>Rhodovulum</taxon>
    </lineage>
</organism>
<name>A0ABX9DLK3_9RHOB</name>
<gene>
    <name evidence="1" type="ORF">BYZ73_00450</name>
</gene>
<evidence type="ECO:0000313" key="2">
    <source>
        <dbReference type="Proteomes" id="UP000248659"/>
    </source>
</evidence>
<comment type="caution">
    <text evidence="1">The sequence shown here is derived from an EMBL/GenBank/DDBJ whole genome shotgun (WGS) entry which is preliminary data.</text>
</comment>
<dbReference type="RefSeq" id="WP_112314471.1">
    <property type="nucleotide sequence ID" value="NZ_MUAV01000001.1"/>
</dbReference>